<organism evidence="2 3">
    <name type="scientific">Corynebacterium uropygiale</name>
    <dbReference type="NCBI Taxonomy" id="1775911"/>
    <lineage>
        <taxon>Bacteria</taxon>
        <taxon>Bacillati</taxon>
        <taxon>Actinomycetota</taxon>
        <taxon>Actinomycetes</taxon>
        <taxon>Mycobacteriales</taxon>
        <taxon>Corynebacteriaceae</taxon>
        <taxon>Corynebacterium</taxon>
    </lineage>
</organism>
<sequence>MMRSGLAALSALTMGLGIAAGAGTAHAAEVAGWTGMGPQLAPQDNISAAIAHGMAAQDASPSGANEECTPRPGENPVVLIHGMVSTPYGSFAALAPALKAQGKCVYSFTYGRYNSPASGSSAMGFVPGFDGGLAPMDKSLAEVTEHIQRVKEHTGAEKVDIVGWSQGGSLATAYAKQSGGKDVGTVVSLAGVLRGTSMLGLANLHHEFAQLGLPISQAVDLTLGASGNDLLEHSDFMTRLKDGGLEVDGVHYVSIATLFDESANPLGNDQYSSKDYQNIVLQDGCPSDASDHLGVPYDPRSIALTQNALGGNVPVPCTGTVGPFIPGSSI</sequence>
<proteinExistence type="predicted"/>
<accession>A0A9X1QQC7</accession>
<keyword evidence="1" id="KW-0732">Signal</keyword>
<dbReference type="EMBL" id="JAKGSI010000007">
    <property type="protein sequence ID" value="MCF4007722.1"/>
    <property type="molecule type" value="Genomic_DNA"/>
</dbReference>
<name>A0A9X1QQC7_9CORY</name>
<feature type="chain" id="PRO_5040947951" evidence="1">
    <location>
        <begin position="28"/>
        <end position="330"/>
    </location>
</feature>
<dbReference type="SUPFAM" id="SSF53474">
    <property type="entry name" value="alpha/beta-Hydrolases"/>
    <property type="match status" value="1"/>
</dbReference>
<reference evidence="2" key="1">
    <citation type="submission" date="2022-01" db="EMBL/GenBank/DDBJ databases">
        <title>Corynebacterium sp. nov isolated from isolated from the feces of the greater white-fronted geese (Anser albifrons) at Poyang Lake, PR China.</title>
        <authorList>
            <person name="Liu Q."/>
        </authorList>
    </citation>
    <scope>NUCLEOTIDE SEQUENCE</scope>
    <source>
        <strain evidence="2">JCM 32435</strain>
    </source>
</reference>
<evidence type="ECO:0000313" key="2">
    <source>
        <dbReference type="EMBL" id="MCF4007722.1"/>
    </source>
</evidence>
<dbReference type="GO" id="GO:0016042">
    <property type="term" value="P:lipid catabolic process"/>
    <property type="evidence" value="ECO:0007669"/>
    <property type="project" value="InterPro"/>
</dbReference>
<dbReference type="InterPro" id="IPR002918">
    <property type="entry name" value="Lipase_EstA/Esterase_EstB"/>
</dbReference>
<dbReference type="GO" id="GO:0016298">
    <property type="term" value="F:lipase activity"/>
    <property type="evidence" value="ECO:0007669"/>
    <property type="project" value="TreeGrafter"/>
</dbReference>
<feature type="signal peptide" evidence="1">
    <location>
        <begin position="1"/>
        <end position="27"/>
    </location>
</feature>
<protein>
    <submittedName>
        <fullName evidence="2">Alpha/beta fold hydrolase</fullName>
    </submittedName>
</protein>
<dbReference type="Proteomes" id="UP001139336">
    <property type="component" value="Unassembled WGS sequence"/>
</dbReference>
<dbReference type="InterPro" id="IPR029058">
    <property type="entry name" value="AB_hydrolase_fold"/>
</dbReference>
<comment type="caution">
    <text evidence="2">The sequence shown here is derived from an EMBL/GenBank/DDBJ whole genome shotgun (WGS) entry which is preliminary data.</text>
</comment>
<keyword evidence="2" id="KW-0378">Hydrolase</keyword>
<dbReference type="Gene3D" id="3.40.50.1820">
    <property type="entry name" value="alpha/beta hydrolase"/>
    <property type="match status" value="1"/>
</dbReference>
<dbReference type="PANTHER" id="PTHR32015:SF1">
    <property type="entry name" value="LIPASE"/>
    <property type="match status" value="1"/>
</dbReference>
<dbReference type="AlphaFoldDB" id="A0A9X1QQC7"/>
<dbReference type="Pfam" id="PF01674">
    <property type="entry name" value="Lipase_2"/>
    <property type="match status" value="1"/>
</dbReference>
<gene>
    <name evidence="2" type="ORF">L1O03_11160</name>
</gene>
<dbReference type="RefSeq" id="WP_236120049.1">
    <property type="nucleotide sequence ID" value="NZ_JAKGSI010000007.1"/>
</dbReference>
<keyword evidence="3" id="KW-1185">Reference proteome</keyword>
<dbReference type="PANTHER" id="PTHR32015">
    <property type="entry name" value="FASTING INDUCED LIPASE"/>
    <property type="match status" value="1"/>
</dbReference>
<evidence type="ECO:0000313" key="3">
    <source>
        <dbReference type="Proteomes" id="UP001139336"/>
    </source>
</evidence>
<evidence type="ECO:0000256" key="1">
    <source>
        <dbReference type="SAM" id="SignalP"/>
    </source>
</evidence>